<dbReference type="SUPFAM" id="SSF53649">
    <property type="entry name" value="Alkaline phosphatase-like"/>
    <property type="match status" value="1"/>
</dbReference>
<dbReference type="Pfam" id="PF00884">
    <property type="entry name" value="Sulfatase"/>
    <property type="match status" value="1"/>
</dbReference>
<dbReference type="Gene3D" id="2.60.40.10">
    <property type="entry name" value="Immunoglobulins"/>
    <property type="match status" value="2"/>
</dbReference>
<sequence length="1151" mass="123596">MTFHSEQVSGQVASSRNHACSATSLKKQSARFLMACLISSLGLIGFAQPVSAKPNIVLIMFDDLGVNDIGAYTFPSKENPGPPPADRASGVSGIVSPNQCLSLTPRIDSLAEDGIRMTHFYASEPVCSASRASLMTGCYSRRTQINNALGAAWTTGLNSTEVTLPELLRENGYTTAMAGKWHLGSTTDFNPRREGFQRYLGILYSNDMWPQNPYSSAWPTMYLMQDEAAVSSYTTKTGYTINGAVDTDDEQSYLLEAMTEHALDSIDLALQDSKPFFLYFSPHAPHVPVHPHPDFLTAQGKVDKVQCYLDQVAEIDYRIGQILDKLADPDGNPETDDSIVNNTLVILTSDNGPWHSRPTSGIAADVFQGAGSAYPFYGAKHTNWEGGHRVGMLARYPGVLEAGKVLDQTAANLDLMPTLVRLVGGKVPDDRDIDGVDLWPLLTQTDLSEPHDKFYFYGSGVSQAGGVLDLSTPHKYKLINSQLFALGTGFTEDFQETTDVSTSNGTLKSTLENLVSSWNLNMTPREAGNAGSVRIELEEDGVAVTEGGTASVRVKLSGSAAKTVTVSRFSGDDDLSVASGGSLTFTTANWNTWQTVTFAAAEDADDISSGATFRASGDGMHVREIFVREQDTSAPAPPVAPAGLVAKAGDSGVSLDWDTNSEDDAVSYTVYRSATEGGTGEVLATGVINSNYFDSTAVTGTTYYYFVKAVDSDSFESQISESASVLAGETPPAAPTGLVVTPDGFMMALDWNDSTDFDLATYSVYRSTSIDEVGVAIAVELTSSEYVDETAIPGVVYFYRVTATDVDGNESEALSPVVMLAGPRYGRVQSVLYHRFDGDPGDDTEDPATVLFDRSSQMNDGTPAGQATYSTDVFGDEIPRELLSNKTSFSLKRSSAQYAVVPDSDSLDFGTGSAFTIEAWVKLSTLGSSAESNRQYLVIKKSGALTDANLNYAFMINTSGSYGDSGTGRRMALLLGNGSTSSAVFSTFEVADTDWHFVAVRFDDTANKVRFTLDDQNEDITSVTQTIAANTSSLIIGAHHVASGSIGSYFDGKIDELRISRSWLEDGQLLNAPGPTGFKITEVHPTGDESSQVTLTFNSIDERTYAVYGSDDLLHFTEVATVEGVGSSTTISFDDPDAVGKSRRFYTIAEK</sequence>
<reference evidence="6" key="1">
    <citation type="submission" date="2021-01" db="EMBL/GenBank/DDBJ databases">
        <title>Modified the classification status of verrucomicrobia.</title>
        <authorList>
            <person name="Feng X."/>
        </authorList>
    </citation>
    <scope>NUCLEOTIDE SEQUENCE</scope>
    <source>
        <strain evidence="6">KCTC 22041</strain>
    </source>
</reference>
<keyword evidence="7" id="KW-1185">Reference proteome</keyword>
<dbReference type="GO" id="GO:0004065">
    <property type="term" value="F:arylsulfatase activity"/>
    <property type="evidence" value="ECO:0007669"/>
    <property type="project" value="TreeGrafter"/>
</dbReference>
<keyword evidence="3 6" id="KW-0378">Hydrolase</keyword>
<dbReference type="Pfam" id="PF13385">
    <property type="entry name" value="Laminin_G_3"/>
    <property type="match status" value="1"/>
</dbReference>
<dbReference type="PROSITE" id="PS00149">
    <property type="entry name" value="SULFATASE_2"/>
    <property type="match status" value="1"/>
</dbReference>
<comment type="similarity">
    <text evidence="1">Belongs to the sulfatase family.</text>
</comment>
<evidence type="ECO:0000313" key="6">
    <source>
        <dbReference type="EMBL" id="MBK1881312.1"/>
    </source>
</evidence>
<accession>A0A934S2U5</accession>
<feature type="domain" description="Fibronectin type-III" evidence="5">
    <location>
        <begin position="637"/>
        <end position="733"/>
    </location>
</feature>
<evidence type="ECO:0000256" key="1">
    <source>
        <dbReference type="ARBA" id="ARBA00008779"/>
    </source>
</evidence>
<dbReference type="InterPro" id="IPR013320">
    <property type="entry name" value="ConA-like_dom_sf"/>
</dbReference>
<gene>
    <name evidence="6" type="ORF">JIN85_02730</name>
</gene>
<name>A0A934S2U5_9BACT</name>
<evidence type="ECO:0000259" key="5">
    <source>
        <dbReference type="PROSITE" id="PS50853"/>
    </source>
</evidence>
<dbReference type="InterPro" id="IPR017850">
    <property type="entry name" value="Alkaline_phosphatase_core_sf"/>
</dbReference>
<dbReference type="InterPro" id="IPR050738">
    <property type="entry name" value="Sulfatase"/>
</dbReference>
<keyword evidence="2" id="KW-0479">Metal-binding</keyword>
<dbReference type="InterPro" id="IPR000917">
    <property type="entry name" value="Sulfatase_N"/>
</dbReference>
<proteinExistence type="inferred from homology"/>
<dbReference type="EMBL" id="JAENIJ010000003">
    <property type="protein sequence ID" value="MBK1881312.1"/>
    <property type="molecule type" value="Genomic_DNA"/>
</dbReference>
<dbReference type="InterPro" id="IPR036116">
    <property type="entry name" value="FN3_sf"/>
</dbReference>
<dbReference type="AlphaFoldDB" id="A0A934S2U5"/>
<dbReference type="PANTHER" id="PTHR42693:SF33">
    <property type="entry name" value="ARYLSULFATASE"/>
    <property type="match status" value="1"/>
</dbReference>
<dbReference type="InterPro" id="IPR003961">
    <property type="entry name" value="FN3_dom"/>
</dbReference>
<dbReference type="Gene3D" id="2.60.120.200">
    <property type="match status" value="1"/>
</dbReference>
<dbReference type="InterPro" id="IPR024607">
    <property type="entry name" value="Sulfatase_CS"/>
</dbReference>
<dbReference type="SUPFAM" id="SSF49265">
    <property type="entry name" value="Fibronectin type III"/>
    <property type="match status" value="1"/>
</dbReference>
<dbReference type="InterPro" id="IPR013783">
    <property type="entry name" value="Ig-like_fold"/>
</dbReference>
<organism evidence="6 7">
    <name type="scientific">Luteolibacter pohnpeiensis</name>
    <dbReference type="NCBI Taxonomy" id="454153"/>
    <lineage>
        <taxon>Bacteria</taxon>
        <taxon>Pseudomonadati</taxon>
        <taxon>Verrucomicrobiota</taxon>
        <taxon>Verrucomicrobiia</taxon>
        <taxon>Verrucomicrobiales</taxon>
        <taxon>Verrucomicrobiaceae</taxon>
        <taxon>Luteolibacter</taxon>
    </lineage>
</organism>
<keyword evidence="4" id="KW-0106">Calcium</keyword>
<dbReference type="Proteomes" id="UP000603141">
    <property type="component" value="Unassembled WGS sequence"/>
</dbReference>
<comment type="caution">
    <text evidence="6">The sequence shown here is derived from an EMBL/GenBank/DDBJ whole genome shotgun (WGS) entry which is preliminary data.</text>
</comment>
<evidence type="ECO:0000256" key="4">
    <source>
        <dbReference type="ARBA" id="ARBA00022837"/>
    </source>
</evidence>
<dbReference type="PROSITE" id="PS50853">
    <property type="entry name" value="FN3"/>
    <property type="match status" value="1"/>
</dbReference>
<dbReference type="GO" id="GO:0046872">
    <property type="term" value="F:metal ion binding"/>
    <property type="evidence" value="ECO:0007669"/>
    <property type="project" value="UniProtKB-KW"/>
</dbReference>
<dbReference type="Gene3D" id="3.40.720.10">
    <property type="entry name" value="Alkaline Phosphatase, subunit A"/>
    <property type="match status" value="1"/>
</dbReference>
<protein>
    <submittedName>
        <fullName evidence="6">Sulfatase-like hydrolase/transferase</fullName>
    </submittedName>
</protein>
<evidence type="ECO:0000256" key="2">
    <source>
        <dbReference type="ARBA" id="ARBA00022723"/>
    </source>
</evidence>
<evidence type="ECO:0000313" key="7">
    <source>
        <dbReference type="Proteomes" id="UP000603141"/>
    </source>
</evidence>
<dbReference type="Gene3D" id="3.30.1120.10">
    <property type="match status" value="1"/>
</dbReference>
<evidence type="ECO:0000256" key="3">
    <source>
        <dbReference type="ARBA" id="ARBA00022801"/>
    </source>
</evidence>
<dbReference type="SUPFAM" id="SSF49899">
    <property type="entry name" value="Concanavalin A-like lectins/glucanases"/>
    <property type="match status" value="1"/>
</dbReference>
<dbReference type="PANTHER" id="PTHR42693">
    <property type="entry name" value="ARYLSULFATASE FAMILY MEMBER"/>
    <property type="match status" value="1"/>
</dbReference>
<dbReference type="RefSeq" id="WP_200267394.1">
    <property type="nucleotide sequence ID" value="NZ_JAENIJ010000003.1"/>
</dbReference>